<gene>
    <name evidence="3" type="ORF">SAMN02745216_02565</name>
</gene>
<dbReference type="InterPro" id="IPR016866">
    <property type="entry name" value="UCP028069"/>
</dbReference>
<reference evidence="4" key="1">
    <citation type="submission" date="2016-11" db="EMBL/GenBank/DDBJ databases">
        <authorList>
            <person name="Varghese N."/>
            <person name="Submissions S."/>
        </authorList>
    </citation>
    <scope>NUCLEOTIDE SEQUENCE [LARGE SCALE GENOMIC DNA]</scope>
    <source>
        <strain evidence="4">DSM 16219</strain>
    </source>
</reference>
<dbReference type="OrthoDB" id="5880116at2"/>
<proteinExistence type="predicted"/>
<keyword evidence="2" id="KW-0732">Signal</keyword>
<evidence type="ECO:0000256" key="2">
    <source>
        <dbReference type="SAM" id="SignalP"/>
    </source>
</evidence>
<evidence type="ECO:0000313" key="4">
    <source>
        <dbReference type="Proteomes" id="UP000183994"/>
    </source>
</evidence>
<dbReference type="EMBL" id="FQZU01000014">
    <property type="protein sequence ID" value="SHJ92563.1"/>
    <property type="molecule type" value="Genomic_DNA"/>
</dbReference>
<keyword evidence="1" id="KW-0175">Coiled coil</keyword>
<name>A0A1M6NA38_9BACT</name>
<dbReference type="AlphaFoldDB" id="A0A1M6NA38"/>
<evidence type="ECO:0000256" key="1">
    <source>
        <dbReference type="SAM" id="Coils"/>
    </source>
</evidence>
<feature type="coiled-coil region" evidence="1">
    <location>
        <begin position="38"/>
        <end position="93"/>
    </location>
</feature>
<organism evidence="3 4">
    <name type="scientific">Desulfatibacillum alkenivorans DSM 16219</name>
    <dbReference type="NCBI Taxonomy" id="1121393"/>
    <lineage>
        <taxon>Bacteria</taxon>
        <taxon>Pseudomonadati</taxon>
        <taxon>Thermodesulfobacteriota</taxon>
        <taxon>Desulfobacteria</taxon>
        <taxon>Desulfobacterales</taxon>
        <taxon>Desulfatibacillaceae</taxon>
        <taxon>Desulfatibacillum</taxon>
    </lineage>
</organism>
<dbReference type="RefSeq" id="WP_073476383.1">
    <property type="nucleotide sequence ID" value="NZ_FQZU01000014.1"/>
</dbReference>
<sequence>MFRPFYIMALLLVSASPGWCDNFAQQVREPVAQAVEIRKQTQASLDDWSEEKARLTARYKSLGSQNARLKKMRDAMQTQVNGMTNDISELEQKKADILAVSKGLEPVLEESFQFLAYSVEASQPFLKEERTRRMDSLKQTMEDPETSLGEKYRRISEALLIEAQYGGTAETQRRAIMIQNEERMVDVLRLGRLSIFFRTLNQDICGMWDPASAQFVALPPEHNAAINQAVEMAAKRRPADILLLPLGEAAAQ</sequence>
<feature type="chain" id="PRO_5012590399" description="DUF3450 domain-containing protein" evidence="2">
    <location>
        <begin position="21"/>
        <end position="252"/>
    </location>
</feature>
<evidence type="ECO:0000313" key="3">
    <source>
        <dbReference type="EMBL" id="SHJ92563.1"/>
    </source>
</evidence>
<keyword evidence="4" id="KW-1185">Reference proteome</keyword>
<protein>
    <recommendedName>
        <fullName evidence="5">DUF3450 domain-containing protein</fullName>
    </recommendedName>
</protein>
<evidence type="ECO:0008006" key="5">
    <source>
        <dbReference type="Google" id="ProtNLM"/>
    </source>
</evidence>
<dbReference type="Pfam" id="PF11932">
    <property type="entry name" value="DUF3450"/>
    <property type="match status" value="1"/>
</dbReference>
<feature type="signal peptide" evidence="2">
    <location>
        <begin position="1"/>
        <end position="20"/>
    </location>
</feature>
<accession>A0A1M6NA38</accession>
<dbReference type="STRING" id="1121393.SAMN02745216_02565"/>
<dbReference type="Proteomes" id="UP000183994">
    <property type="component" value="Unassembled WGS sequence"/>
</dbReference>